<dbReference type="OrthoDB" id="1668230at2759"/>
<keyword evidence="1" id="KW-0723">Serine/threonine-protein kinase</keyword>
<dbReference type="GO" id="GO:0007166">
    <property type="term" value="P:cell surface receptor signaling pathway"/>
    <property type="evidence" value="ECO:0007669"/>
    <property type="project" value="InterPro"/>
</dbReference>
<feature type="compositionally biased region" description="Basic and acidic residues" evidence="5">
    <location>
        <begin position="191"/>
        <end position="206"/>
    </location>
</feature>
<dbReference type="InterPro" id="IPR036537">
    <property type="entry name" value="Adaptor_Cbl_N_dom_sf"/>
</dbReference>
<dbReference type="PROSITE" id="PS00108">
    <property type="entry name" value="PROTEIN_KINASE_ST"/>
    <property type="match status" value="1"/>
</dbReference>
<accession>A0A4S8LNA8</accession>
<dbReference type="InterPro" id="IPR008271">
    <property type="entry name" value="Ser/Thr_kinase_AS"/>
</dbReference>
<feature type="region of interest" description="Disordered" evidence="5">
    <location>
        <begin position="1"/>
        <end position="135"/>
    </location>
</feature>
<keyword evidence="1" id="KW-0418">Kinase</keyword>
<dbReference type="CDD" id="cd21037">
    <property type="entry name" value="MLKL_NTD"/>
    <property type="match status" value="1"/>
</dbReference>
<dbReference type="InterPro" id="IPR001245">
    <property type="entry name" value="Ser-Thr/Tyr_kinase_cat_dom"/>
</dbReference>
<feature type="compositionally biased region" description="Low complexity" evidence="5">
    <location>
        <begin position="15"/>
        <end position="73"/>
    </location>
</feature>
<proteinExistence type="predicted"/>
<feature type="compositionally biased region" description="Polar residues" evidence="5">
    <location>
        <begin position="425"/>
        <end position="435"/>
    </location>
</feature>
<feature type="compositionally biased region" description="Polar residues" evidence="5">
    <location>
        <begin position="774"/>
        <end position="789"/>
    </location>
</feature>
<evidence type="ECO:0000259" key="6">
    <source>
        <dbReference type="PROSITE" id="PS50011"/>
    </source>
</evidence>
<sequence>MSTTNLSKPPPKPLASPLSSSPSPSPHTSSSESTATISSQGSSVASTISSPSSSSTAVPKISSRLNPSSSTPIASPPSGSPSGSVSRTRGRGHSISAVSSSRESSMASSVLSRGVASSTNLPSSTSAGTLLSPPLSPALSQTFTIRPGDVDERVSVSSSFRLRSRSRSKTPGVLEDIKGPITPTSLSSWWKTEETTHPRPWKESPKRQNTVPEEQTQGWDVTRERVAQATASVLGTAGLIAHEGLLLSVDLLELAPVPGLRSAASVLLTIWDALQVVDDNRLQCLRLTEHCADILLSVRQEVWEAGDMVGDELALPIVKLTESFNICLAFLQKQGHRPFLKRYLKRDEILKQLGACNAALQEALGMFSLSIQIRILKQVQETQAMMREMMERDRAASLASIHTITYVGENGVIASRTIESGSSNALQLSGVSTPRSGVLPQDPGRAGMQVTNPQQRPKFPYDARPLAGMILGGAVSATGSSPSSSRPSLSIENLGSPSSQASSSSVTTPTSGSSITVQNKLGVIPAPPTVTSPSGASTKASIDDEQQVPFEDPLSPVVSAPFTSTSPFDPQPHRTSLETQSERTPTIASSQLPNSAAGNVMSILSSLRHEQAELDAAADLADMRNRMRAALSTGSDLEIMQALGVRRDEMPEAIKTLQRALEHILEQDGVEDVGAVQENVPGAGEGNGDVGIEASAEDGGARTTSPRPKFPRSSSRKTLSNMARRFSMQAGSNGNLDDVREDVVANGNGSPTVGSVLEEGVGKKEKGKKRMSLSGLTRSKTVSTIGTQKSAHSERSSQSGHSSRGTGSASGPSSSGMSKDTLDREFIEMGIDAMRRMSRTTGKNLNLPSWTITRYEVELDEKVGIGFFSDVYKGTWRQRTVAVKVLAETTPRKLFVREMGIWKTLVHPNVLELYGASSASGDPPWFFVSPYLKNGSLTEFLRRVVERGVPPGLMMGTGYDGGRSRTGSLPSWPGGGLGSLVGKDREAVASAVGANIGLGLGLGMTAGTSSSNTVSNSSQRSISGVFGRGRSGSGSSIISGEIAKEWDLLRFMHEIAKGMEYLHSNGVLHGDLKAANILVDDRIHCVISDFGQSEMKSEAYRISGTPPPHGTLRWQAPELMDGASQFTVEMDVYAFSICCIEILSMGRMPWPLVDDDTVRHFVLHEDSRPHIPQSRFATQNMQDLLRSCWAVDPFHRPTFSKVAHDLKLMRKTAGANSEDIQSPRIPGWEEHELSHQQRFSKPSPDMHPVPLPGSSPQDISSGHLSTSPQSSDAASFRTARDLSQSPTFPSLFPHREETVTTSRIQKPEPVTYTPSDTSSDTSSIFTSTPSSSGDEGRNHLLEYDGYDSPPPANEMIAEQRNERRYRLLLQHEFHPSLTLPLWSPSPVELGAVGYLSKPRGSFVTLFNAFIPEKSKNLEVKALPSVYGYGKLSTSSQRQDKRNAALRGLDAIAGLLTFKSRGDGSVSQSVSRRYTFALRSGHKTAQLCTETTVYRYVEQLDAPKKWFKTHVDAILETFGSQHHITKEDLFLVIGTLDTPDHGLFVSHNHPDGQVHFNVFTAARTGQPWGTFTTDTEFPSVLGGPSYHEPVSGSPSSASKVSLEGGPWNTVLVARLRFKPDVLEPTST</sequence>
<feature type="region of interest" description="Disordered" evidence="5">
    <location>
        <begin position="1212"/>
        <end position="1351"/>
    </location>
</feature>
<dbReference type="SUPFAM" id="SSF56112">
    <property type="entry name" value="Protein kinase-like (PK-like)"/>
    <property type="match status" value="1"/>
</dbReference>
<feature type="domain" description="Protein kinase" evidence="6">
    <location>
        <begin position="857"/>
        <end position="1208"/>
    </location>
</feature>
<dbReference type="Gene3D" id="1.10.510.10">
    <property type="entry name" value="Transferase(Phosphotransferase) domain 1"/>
    <property type="match status" value="1"/>
</dbReference>
<evidence type="ECO:0000256" key="4">
    <source>
        <dbReference type="PROSITE-ProRule" id="PRU10141"/>
    </source>
</evidence>
<evidence type="ECO:0000313" key="7">
    <source>
        <dbReference type="EMBL" id="THU90560.1"/>
    </source>
</evidence>
<dbReference type="InterPro" id="IPR059179">
    <property type="entry name" value="MLKL-like_MCAfunc"/>
</dbReference>
<evidence type="ECO:0000313" key="8">
    <source>
        <dbReference type="Proteomes" id="UP000297245"/>
    </source>
</evidence>
<dbReference type="InterPro" id="IPR051681">
    <property type="entry name" value="Ser/Thr_Kinases-Pseudokinases"/>
</dbReference>
<dbReference type="EMBL" id="ML179331">
    <property type="protein sequence ID" value="THU90560.1"/>
    <property type="molecule type" value="Genomic_DNA"/>
</dbReference>
<dbReference type="Proteomes" id="UP000297245">
    <property type="component" value="Unassembled WGS sequence"/>
</dbReference>
<reference evidence="7 8" key="1">
    <citation type="journal article" date="2019" name="Nat. Ecol. Evol.">
        <title>Megaphylogeny resolves global patterns of mushroom evolution.</title>
        <authorList>
            <person name="Varga T."/>
            <person name="Krizsan K."/>
            <person name="Foldi C."/>
            <person name="Dima B."/>
            <person name="Sanchez-Garcia M."/>
            <person name="Sanchez-Ramirez S."/>
            <person name="Szollosi G.J."/>
            <person name="Szarkandi J.G."/>
            <person name="Papp V."/>
            <person name="Albert L."/>
            <person name="Andreopoulos W."/>
            <person name="Angelini C."/>
            <person name="Antonin V."/>
            <person name="Barry K.W."/>
            <person name="Bougher N.L."/>
            <person name="Buchanan P."/>
            <person name="Buyck B."/>
            <person name="Bense V."/>
            <person name="Catcheside P."/>
            <person name="Chovatia M."/>
            <person name="Cooper J."/>
            <person name="Damon W."/>
            <person name="Desjardin D."/>
            <person name="Finy P."/>
            <person name="Geml J."/>
            <person name="Haridas S."/>
            <person name="Hughes K."/>
            <person name="Justo A."/>
            <person name="Karasinski D."/>
            <person name="Kautmanova I."/>
            <person name="Kiss B."/>
            <person name="Kocsube S."/>
            <person name="Kotiranta H."/>
            <person name="LaButti K.M."/>
            <person name="Lechner B.E."/>
            <person name="Liimatainen K."/>
            <person name="Lipzen A."/>
            <person name="Lukacs Z."/>
            <person name="Mihaltcheva S."/>
            <person name="Morgado L.N."/>
            <person name="Niskanen T."/>
            <person name="Noordeloos M.E."/>
            <person name="Ohm R.A."/>
            <person name="Ortiz-Santana B."/>
            <person name="Ovrebo C."/>
            <person name="Racz N."/>
            <person name="Riley R."/>
            <person name="Savchenko A."/>
            <person name="Shiryaev A."/>
            <person name="Soop K."/>
            <person name="Spirin V."/>
            <person name="Szebenyi C."/>
            <person name="Tomsovsky M."/>
            <person name="Tulloss R.E."/>
            <person name="Uehling J."/>
            <person name="Grigoriev I.V."/>
            <person name="Vagvolgyi C."/>
            <person name="Papp T."/>
            <person name="Martin F.M."/>
            <person name="Miettinen O."/>
            <person name="Hibbett D.S."/>
            <person name="Nagy L.G."/>
        </authorList>
    </citation>
    <scope>NUCLEOTIDE SEQUENCE [LARGE SCALE GENOMIC DNA]</scope>
    <source>
        <strain evidence="7 8">CBS 962.96</strain>
    </source>
</reference>
<feature type="compositionally biased region" description="Low complexity" evidence="5">
    <location>
        <begin position="796"/>
        <end position="818"/>
    </location>
</feature>
<feature type="region of interest" description="Disordered" evidence="5">
    <location>
        <begin position="190"/>
        <end position="217"/>
    </location>
</feature>
<dbReference type="GO" id="GO:0005524">
    <property type="term" value="F:ATP binding"/>
    <property type="evidence" value="ECO:0007669"/>
    <property type="project" value="UniProtKB-UniRule"/>
</dbReference>
<dbReference type="Gene3D" id="3.30.200.20">
    <property type="entry name" value="Phosphorylase Kinase, domain 1"/>
    <property type="match status" value="1"/>
</dbReference>
<feature type="compositionally biased region" description="Low complexity" evidence="5">
    <location>
        <begin position="702"/>
        <end position="718"/>
    </location>
</feature>
<dbReference type="PROSITE" id="PS50011">
    <property type="entry name" value="PROTEIN_KINASE_DOM"/>
    <property type="match status" value="1"/>
</dbReference>
<evidence type="ECO:0000256" key="3">
    <source>
        <dbReference type="ARBA" id="ARBA00022840"/>
    </source>
</evidence>
<dbReference type="InterPro" id="IPR017441">
    <property type="entry name" value="Protein_kinase_ATP_BS"/>
</dbReference>
<name>A0A4S8LNA8_DENBC</name>
<protein>
    <recommendedName>
        <fullName evidence="6">Protein kinase domain-containing protein</fullName>
    </recommendedName>
</protein>
<keyword evidence="1" id="KW-0808">Transferase</keyword>
<keyword evidence="3 4" id="KW-0067">ATP-binding</keyword>
<keyword evidence="8" id="KW-1185">Reference proteome</keyword>
<keyword evidence="2 4" id="KW-0547">Nucleotide-binding</keyword>
<feature type="region of interest" description="Disordered" evidence="5">
    <location>
        <begin position="425"/>
        <end position="458"/>
    </location>
</feature>
<dbReference type="SMART" id="SM00220">
    <property type="entry name" value="S_TKc"/>
    <property type="match status" value="1"/>
</dbReference>
<feature type="compositionally biased region" description="Low complexity" evidence="5">
    <location>
        <begin position="1311"/>
        <end position="1332"/>
    </location>
</feature>
<dbReference type="PANTHER" id="PTHR44329">
    <property type="entry name" value="SERINE/THREONINE-PROTEIN KINASE TNNI3K-RELATED"/>
    <property type="match status" value="1"/>
</dbReference>
<organism evidence="7 8">
    <name type="scientific">Dendrothele bispora (strain CBS 962.96)</name>
    <dbReference type="NCBI Taxonomy" id="1314807"/>
    <lineage>
        <taxon>Eukaryota</taxon>
        <taxon>Fungi</taxon>
        <taxon>Dikarya</taxon>
        <taxon>Basidiomycota</taxon>
        <taxon>Agaricomycotina</taxon>
        <taxon>Agaricomycetes</taxon>
        <taxon>Agaricomycetidae</taxon>
        <taxon>Agaricales</taxon>
        <taxon>Agaricales incertae sedis</taxon>
        <taxon>Dendrothele</taxon>
    </lineage>
</organism>
<dbReference type="PROSITE" id="PS00107">
    <property type="entry name" value="PROTEIN_KINASE_ATP"/>
    <property type="match status" value="1"/>
</dbReference>
<feature type="compositionally biased region" description="Low complexity" evidence="5">
    <location>
        <begin position="480"/>
        <end position="516"/>
    </location>
</feature>
<dbReference type="GO" id="GO:0004674">
    <property type="term" value="F:protein serine/threonine kinase activity"/>
    <property type="evidence" value="ECO:0007669"/>
    <property type="project" value="UniProtKB-KW"/>
</dbReference>
<gene>
    <name evidence="7" type="ORF">K435DRAFT_968632</name>
</gene>
<feature type="compositionally biased region" description="Polar residues" evidence="5">
    <location>
        <begin position="561"/>
        <end position="570"/>
    </location>
</feature>
<evidence type="ECO:0000256" key="1">
    <source>
        <dbReference type="ARBA" id="ARBA00022527"/>
    </source>
</evidence>
<feature type="compositionally biased region" description="Low complexity" evidence="5">
    <location>
        <begin position="80"/>
        <end position="113"/>
    </location>
</feature>
<dbReference type="Gene3D" id="1.20.930.20">
    <property type="entry name" value="Adaptor protein Cbl, N-terminal domain"/>
    <property type="match status" value="1"/>
</dbReference>
<dbReference type="InterPro" id="IPR011009">
    <property type="entry name" value="Kinase-like_dom_sf"/>
</dbReference>
<dbReference type="InterPro" id="IPR000719">
    <property type="entry name" value="Prot_kinase_dom"/>
</dbReference>
<feature type="compositionally biased region" description="Low complexity" evidence="5">
    <location>
        <begin position="121"/>
        <end position="135"/>
    </location>
</feature>
<evidence type="ECO:0000256" key="2">
    <source>
        <dbReference type="ARBA" id="ARBA00022741"/>
    </source>
</evidence>
<feature type="region of interest" description="Disordered" evidence="5">
    <location>
        <begin position="681"/>
        <end position="821"/>
    </location>
</feature>
<feature type="binding site" evidence="4">
    <location>
        <position position="893"/>
    </location>
    <ligand>
        <name>ATP</name>
        <dbReference type="ChEBI" id="CHEBI:30616"/>
    </ligand>
</feature>
<evidence type="ECO:0000256" key="5">
    <source>
        <dbReference type="SAM" id="MobiDB-lite"/>
    </source>
</evidence>
<feature type="compositionally biased region" description="Polar residues" evidence="5">
    <location>
        <begin position="531"/>
        <end position="540"/>
    </location>
</feature>
<feature type="compositionally biased region" description="Polar residues" evidence="5">
    <location>
        <begin position="207"/>
        <end position="217"/>
    </location>
</feature>
<feature type="compositionally biased region" description="Polar residues" evidence="5">
    <location>
        <begin position="577"/>
        <end position="593"/>
    </location>
</feature>
<feature type="compositionally biased region" description="Polar residues" evidence="5">
    <location>
        <begin position="1254"/>
        <end position="1273"/>
    </location>
</feature>
<feature type="region of interest" description="Disordered" evidence="5">
    <location>
        <begin position="476"/>
        <end position="593"/>
    </location>
</feature>
<dbReference type="Pfam" id="PF07714">
    <property type="entry name" value="PK_Tyr_Ser-Thr"/>
    <property type="match status" value="1"/>
</dbReference>